<evidence type="ECO:0000256" key="2">
    <source>
        <dbReference type="ARBA" id="ARBA00023015"/>
    </source>
</evidence>
<evidence type="ECO:0000256" key="5">
    <source>
        <dbReference type="ARBA" id="ARBA00023163"/>
    </source>
</evidence>
<evidence type="ECO:0000259" key="7">
    <source>
        <dbReference type="Pfam" id="PF04542"/>
    </source>
</evidence>
<comment type="caution">
    <text evidence="9">The sequence shown here is derived from an EMBL/GenBank/DDBJ whole genome shotgun (WGS) entry which is preliminary data.</text>
</comment>
<keyword evidence="10" id="KW-1185">Reference proteome</keyword>
<dbReference type="CDD" id="cd06171">
    <property type="entry name" value="Sigma70_r4"/>
    <property type="match status" value="1"/>
</dbReference>
<gene>
    <name evidence="9" type="ORF">GIS00_10290</name>
</gene>
<keyword evidence="4" id="KW-0238">DNA-binding</keyword>
<evidence type="ECO:0000256" key="6">
    <source>
        <dbReference type="SAM" id="MobiDB-lite"/>
    </source>
</evidence>
<dbReference type="InterPro" id="IPR014284">
    <property type="entry name" value="RNA_pol_sigma-70_dom"/>
</dbReference>
<feature type="domain" description="RNA polymerase sigma factor 70 region 4 type 2" evidence="8">
    <location>
        <begin position="162"/>
        <end position="211"/>
    </location>
</feature>
<dbReference type="NCBIfam" id="NF007230">
    <property type="entry name" value="PRK09648.1"/>
    <property type="match status" value="1"/>
</dbReference>
<evidence type="ECO:0000313" key="10">
    <source>
        <dbReference type="Proteomes" id="UP000460221"/>
    </source>
</evidence>
<evidence type="ECO:0000256" key="3">
    <source>
        <dbReference type="ARBA" id="ARBA00023082"/>
    </source>
</evidence>
<dbReference type="InterPro" id="IPR007627">
    <property type="entry name" value="RNA_pol_sigma70_r2"/>
</dbReference>
<dbReference type="Pfam" id="PF04542">
    <property type="entry name" value="Sigma70_r2"/>
    <property type="match status" value="1"/>
</dbReference>
<keyword evidence="5" id="KW-0804">Transcription</keyword>
<keyword evidence="3" id="KW-0731">Sigma factor</keyword>
<dbReference type="Gene3D" id="1.10.10.10">
    <property type="entry name" value="Winged helix-like DNA-binding domain superfamily/Winged helix DNA-binding domain"/>
    <property type="match status" value="1"/>
</dbReference>
<dbReference type="SUPFAM" id="SSF88659">
    <property type="entry name" value="Sigma3 and sigma4 domains of RNA polymerase sigma factors"/>
    <property type="match status" value="1"/>
</dbReference>
<evidence type="ECO:0000313" key="9">
    <source>
        <dbReference type="EMBL" id="MTD14337.1"/>
    </source>
</evidence>
<dbReference type="InterPro" id="IPR013249">
    <property type="entry name" value="RNA_pol_sigma70_r4_t2"/>
</dbReference>
<sequence length="226" mass="23909">MEDAENEVSAGAAPRAVPGSGPVAAGGRHAEPADQAGRIDLLVDRAVEGERRALTDLLATIHPLVVRYCRARLSGGHRSLSTDDDVAQEVCMAVMTALPNYRRDGRPFLAFVYGIASHKVVDAHRAGGRSRSVPVAEVPDRLTNEPGPETRAMAGAAAATMGRLLEMLPTNQREILRLRVAVGLSAEETAEALGMTAGAVRVAQHRALTKLRGILDGDLGLSEQLI</sequence>
<name>A0A7K1FJM2_9ACTN</name>
<dbReference type="GO" id="GO:0003677">
    <property type="term" value="F:DNA binding"/>
    <property type="evidence" value="ECO:0007669"/>
    <property type="project" value="UniProtKB-KW"/>
</dbReference>
<dbReference type="RefSeq" id="WP_154768387.1">
    <property type="nucleotide sequence ID" value="NZ_WLYK01000003.1"/>
</dbReference>
<dbReference type="Gene3D" id="1.10.1740.10">
    <property type="match status" value="1"/>
</dbReference>
<feature type="domain" description="RNA polymerase sigma-70 region 2" evidence="7">
    <location>
        <begin position="60"/>
        <end position="129"/>
    </location>
</feature>
<evidence type="ECO:0000256" key="4">
    <source>
        <dbReference type="ARBA" id="ARBA00023125"/>
    </source>
</evidence>
<dbReference type="Pfam" id="PF08281">
    <property type="entry name" value="Sigma70_r4_2"/>
    <property type="match status" value="1"/>
</dbReference>
<dbReference type="PANTHER" id="PTHR43133:SF58">
    <property type="entry name" value="ECF RNA POLYMERASE SIGMA FACTOR SIGD"/>
    <property type="match status" value="1"/>
</dbReference>
<feature type="region of interest" description="Disordered" evidence="6">
    <location>
        <begin position="1"/>
        <end position="31"/>
    </location>
</feature>
<protein>
    <submittedName>
        <fullName evidence="9">Sigma-70 family RNA polymerase sigma factor</fullName>
    </submittedName>
</protein>
<keyword evidence="2" id="KW-0805">Transcription regulation</keyword>
<dbReference type="InterPro" id="IPR013325">
    <property type="entry name" value="RNA_pol_sigma_r2"/>
</dbReference>
<evidence type="ECO:0000256" key="1">
    <source>
        <dbReference type="ARBA" id="ARBA00010641"/>
    </source>
</evidence>
<accession>A0A7K1FJM2</accession>
<dbReference type="GO" id="GO:0006352">
    <property type="term" value="P:DNA-templated transcription initiation"/>
    <property type="evidence" value="ECO:0007669"/>
    <property type="project" value="InterPro"/>
</dbReference>
<feature type="compositionally biased region" description="Low complexity" evidence="6">
    <location>
        <begin position="8"/>
        <end position="27"/>
    </location>
</feature>
<proteinExistence type="inferred from homology"/>
<dbReference type="EMBL" id="WLYK01000003">
    <property type="protein sequence ID" value="MTD14337.1"/>
    <property type="molecule type" value="Genomic_DNA"/>
</dbReference>
<dbReference type="SUPFAM" id="SSF88946">
    <property type="entry name" value="Sigma2 domain of RNA polymerase sigma factors"/>
    <property type="match status" value="1"/>
</dbReference>
<dbReference type="AlphaFoldDB" id="A0A7K1FJM2"/>
<reference evidence="9 10" key="1">
    <citation type="submission" date="2019-11" db="EMBL/GenBank/DDBJ databases">
        <authorList>
            <person name="Jiang L.-Q."/>
        </authorList>
    </citation>
    <scope>NUCLEOTIDE SEQUENCE [LARGE SCALE GENOMIC DNA]</scope>
    <source>
        <strain evidence="9 10">YIM 132087</strain>
    </source>
</reference>
<dbReference type="GO" id="GO:0016987">
    <property type="term" value="F:sigma factor activity"/>
    <property type="evidence" value="ECO:0007669"/>
    <property type="project" value="UniProtKB-KW"/>
</dbReference>
<comment type="similarity">
    <text evidence="1">Belongs to the sigma-70 factor family. ECF subfamily.</text>
</comment>
<dbReference type="InterPro" id="IPR039425">
    <property type="entry name" value="RNA_pol_sigma-70-like"/>
</dbReference>
<dbReference type="InterPro" id="IPR013324">
    <property type="entry name" value="RNA_pol_sigma_r3/r4-like"/>
</dbReference>
<dbReference type="PANTHER" id="PTHR43133">
    <property type="entry name" value="RNA POLYMERASE ECF-TYPE SIGMA FACTO"/>
    <property type="match status" value="1"/>
</dbReference>
<dbReference type="Proteomes" id="UP000460221">
    <property type="component" value="Unassembled WGS sequence"/>
</dbReference>
<dbReference type="NCBIfam" id="TIGR02937">
    <property type="entry name" value="sigma70-ECF"/>
    <property type="match status" value="1"/>
</dbReference>
<organism evidence="9 10">
    <name type="scientific">Nakamurella alba</name>
    <dbReference type="NCBI Taxonomy" id="2665158"/>
    <lineage>
        <taxon>Bacteria</taxon>
        <taxon>Bacillati</taxon>
        <taxon>Actinomycetota</taxon>
        <taxon>Actinomycetes</taxon>
        <taxon>Nakamurellales</taxon>
        <taxon>Nakamurellaceae</taxon>
        <taxon>Nakamurella</taxon>
    </lineage>
</organism>
<evidence type="ECO:0000259" key="8">
    <source>
        <dbReference type="Pfam" id="PF08281"/>
    </source>
</evidence>
<dbReference type="InterPro" id="IPR036388">
    <property type="entry name" value="WH-like_DNA-bd_sf"/>
</dbReference>